<dbReference type="EMBL" id="CABIKM010000026">
    <property type="protein sequence ID" value="VUZ85510.1"/>
    <property type="molecule type" value="Genomic_DNA"/>
</dbReference>
<dbReference type="Pfam" id="PF01569">
    <property type="entry name" value="PAP2"/>
    <property type="match status" value="1"/>
</dbReference>
<protein>
    <submittedName>
        <fullName evidence="2">PAP2 superfamily protein</fullName>
    </submittedName>
</protein>
<organism evidence="2 3">
    <name type="scientific">Candidatus Methylomirabilis lanthanidiphila</name>
    <dbReference type="NCBI Taxonomy" id="2211376"/>
    <lineage>
        <taxon>Bacteria</taxon>
        <taxon>Candidatus Methylomirabilota</taxon>
        <taxon>Candidatus Methylomirabilia</taxon>
        <taxon>Candidatus Methylomirabilales</taxon>
        <taxon>Candidatus Methylomirabilaceae</taxon>
        <taxon>Candidatus Methylomirabilis</taxon>
    </lineage>
</organism>
<dbReference type="Proteomes" id="UP000334340">
    <property type="component" value="Unassembled WGS sequence"/>
</dbReference>
<dbReference type="SUPFAM" id="SSF48317">
    <property type="entry name" value="Acid phosphatase/Vanadium-dependent haloperoxidase"/>
    <property type="match status" value="1"/>
</dbReference>
<gene>
    <name evidence="2" type="ORF">MELA_01895</name>
</gene>
<evidence type="ECO:0000313" key="2">
    <source>
        <dbReference type="EMBL" id="VUZ85510.1"/>
    </source>
</evidence>
<sequence>MESVKRIGVIAATLVVLADVADADIISDWNRKMVSAGVRAKAGAMQGRNAAIVHVAMFDAVNAIERRYTPYRVQPTAASGTSREAAAAAAAHFLLTRLYPDQVRDLDMFYRASLAAIPDGEPKSQGIQLGEKVAAEIFEWRAKDGADAPNTYRPYTAAGTYVPTALPSGFSMANTMPFALKQGSQFRPGAPYALQSAQWAKDYNEVKTMGVARGSARSAEQSVIARFWELPDPDIYAIVQQLAAAKKLDVIETARLFALVAMTTADVRIAFYDAKYTYHFWRPVTAIRNGDIDDNDATERDPAWEPFRPTPMHPEYPCGHCVAAAAAAGVLEALFGDTVPTFTLTSPTAPGVRRSFIRLSDYVAEVTNARVYGGMHYRTSGEVGAAMGRKIGEYTVQHYLKPVRQPD</sequence>
<dbReference type="Gene3D" id="1.10.606.20">
    <property type="match status" value="1"/>
</dbReference>
<dbReference type="InterPro" id="IPR052559">
    <property type="entry name" value="V-haloperoxidase"/>
</dbReference>
<reference evidence="2 3" key="1">
    <citation type="submission" date="2019-07" db="EMBL/GenBank/DDBJ databases">
        <authorList>
            <person name="Cremers G."/>
        </authorList>
    </citation>
    <scope>NUCLEOTIDE SEQUENCE [LARGE SCALE GENOMIC DNA]</scope>
</reference>
<dbReference type="AlphaFoldDB" id="A0A564ZJI6"/>
<accession>A0A564ZJI6</accession>
<dbReference type="PANTHER" id="PTHR34599">
    <property type="entry name" value="PEROXIDASE-RELATED"/>
    <property type="match status" value="1"/>
</dbReference>
<evidence type="ECO:0000313" key="3">
    <source>
        <dbReference type="Proteomes" id="UP000334340"/>
    </source>
</evidence>
<dbReference type="PANTHER" id="PTHR34599:SF1">
    <property type="entry name" value="PHOSPHATIDIC ACID PHOSPHATASE TYPE 2_HALOPEROXIDASE DOMAIN-CONTAINING PROTEIN"/>
    <property type="match status" value="1"/>
</dbReference>
<dbReference type="InterPro" id="IPR000326">
    <property type="entry name" value="PAP2/HPO"/>
</dbReference>
<name>A0A564ZJI6_9BACT</name>
<feature type="domain" description="Phosphatidic acid phosphatase type 2/haloperoxidase" evidence="1">
    <location>
        <begin position="261"/>
        <end position="389"/>
    </location>
</feature>
<keyword evidence="3" id="KW-1185">Reference proteome</keyword>
<proteinExistence type="predicted"/>
<dbReference type="CDD" id="cd03398">
    <property type="entry name" value="PAP2_haloperoxidase"/>
    <property type="match status" value="1"/>
</dbReference>
<evidence type="ECO:0000259" key="1">
    <source>
        <dbReference type="Pfam" id="PF01569"/>
    </source>
</evidence>
<dbReference type="InterPro" id="IPR036938">
    <property type="entry name" value="PAP2/HPO_sf"/>
</dbReference>